<evidence type="ECO:0000313" key="5">
    <source>
        <dbReference type="EMBL" id="MBA2781275.1"/>
    </source>
</evidence>
<feature type="domain" description="HTH luxR-type" evidence="4">
    <location>
        <begin position="165"/>
        <end position="230"/>
    </location>
</feature>
<evidence type="ECO:0000256" key="3">
    <source>
        <dbReference type="ARBA" id="ARBA00023163"/>
    </source>
</evidence>
<dbReference type="GO" id="GO:0006355">
    <property type="term" value="P:regulation of DNA-templated transcription"/>
    <property type="evidence" value="ECO:0007669"/>
    <property type="project" value="InterPro"/>
</dbReference>
<dbReference type="InterPro" id="IPR016032">
    <property type="entry name" value="Sig_transdc_resp-reg_C-effctor"/>
</dbReference>
<dbReference type="Pfam" id="PF00196">
    <property type="entry name" value="GerE"/>
    <property type="match status" value="1"/>
</dbReference>
<dbReference type="PRINTS" id="PR00038">
    <property type="entry name" value="HTHLUXR"/>
</dbReference>
<dbReference type="InterPro" id="IPR005143">
    <property type="entry name" value="TF_LuxR_autoind-bd_dom"/>
</dbReference>
<evidence type="ECO:0000313" key="7">
    <source>
        <dbReference type="Proteomes" id="UP000518091"/>
    </source>
</evidence>
<dbReference type="SUPFAM" id="SSF46894">
    <property type="entry name" value="C-terminal effector domain of the bipartite response regulators"/>
    <property type="match status" value="1"/>
</dbReference>
<dbReference type="RefSeq" id="WP_181517142.1">
    <property type="nucleotide sequence ID" value="NZ_JABFUB010000053.1"/>
</dbReference>
<dbReference type="Proteomes" id="UP000518091">
    <property type="component" value="Unassembled WGS sequence"/>
</dbReference>
<gene>
    <name evidence="5" type="ORF">H1D44_20630</name>
    <name evidence="6" type="ORF">HOP48_20705</name>
</gene>
<dbReference type="GO" id="GO:0003677">
    <property type="term" value="F:DNA binding"/>
    <property type="evidence" value="ECO:0007669"/>
    <property type="project" value="UniProtKB-KW"/>
</dbReference>
<dbReference type="AlphaFoldDB" id="A0A7V9W5A0"/>
<dbReference type="SMART" id="SM00421">
    <property type="entry name" value="HTH_LUXR"/>
    <property type="match status" value="1"/>
</dbReference>
<reference evidence="6 8" key="1">
    <citation type="submission" date="2020-05" db="EMBL/GenBank/DDBJ databases">
        <title>Comparative genomic analysis of denitrifying bacteria from Halomonas genus.</title>
        <authorList>
            <person name="Wang L."/>
            <person name="Shao Z."/>
        </authorList>
    </citation>
    <scope>NUCLEOTIDE SEQUENCE [LARGE SCALE GENOMIC DNA]</scope>
    <source>
        <strain evidence="6 8">DSM 17331</strain>
    </source>
</reference>
<evidence type="ECO:0000256" key="1">
    <source>
        <dbReference type="ARBA" id="ARBA00023015"/>
    </source>
</evidence>
<keyword evidence="2" id="KW-0238">DNA-binding</keyword>
<name>A0A7V9W5A0_9GAMM</name>
<reference evidence="5 7" key="2">
    <citation type="submission" date="2020-07" db="EMBL/GenBank/DDBJ databases">
        <title>Identification of Halomonas strains.</title>
        <authorList>
            <person name="Xiao Z."/>
            <person name="Shen J."/>
        </authorList>
    </citation>
    <scope>NUCLEOTIDE SEQUENCE [LARGE SCALE GENOMIC DNA]</scope>
    <source>
        <strain evidence="5 7">DSM 17331</strain>
    </source>
</reference>
<dbReference type="Gene3D" id="1.10.10.10">
    <property type="entry name" value="Winged helix-like DNA-binding domain superfamily/Winged helix DNA-binding domain"/>
    <property type="match status" value="1"/>
</dbReference>
<keyword evidence="3" id="KW-0804">Transcription</keyword>
<dbReference type="Pfam" id="PF03472">
    <property type="entry name" value="Autoind_bind"/>
    <property type="match status" value="1"/>
</dbReference>
<comment type="caution">
    <text evidence="5">The sequence shown here is derived from an EMBL/GenBank/DDBJ whole genome shotgun (WGS) entry which is preliminary data.</text>
</comment>
<dbReference type="Gene3D" id="3.30.450.80">
    <property type="entry name" value="Transcription factor LuxR-like, autoinducer-binding domain"/>
    <property type="match status" value="1"/>
</dbReference>
<keyword evidence="8" id="KW-1185">Reference proteome</keyword>
<keyword evidence="1" id="KW-0805">Transcription regulation</keyword>
<dbReference type="PANTHER" id="PTHR44688">
    <property type="entry name" value="DNA-BINDING TRANSCRIPTIONAL ACTIVATOR DEVR_DOSR"/>
    <property type="match status" value="1"/>
</dbReference>
<evidence type="ECO:0000313" key="8">
    <source>
        <dbReference type="Proteomes" id="UP000814353"/>
    </source>
</evidence>
<evidence type="ECO:0000256" key="2">
    <source>
        <dbReference type="ARBA" id="ARBA00023125"/>
    </source>
</evidence>
<dbReference type="InterPro" id="IPR036388">
    <property type="entry name" value="WH-like_DNA-bd_sf"/>
</dbReference>
<evidence type="ECO:0000313" key="6">
    <source>
        <dbReference type="EMBL" id="MCG6663938.1"/>
    </source>
</evidence>
<dbReference type="PROSITE" id="PS50043">
    <property type="entry name" value="HTH_LUXR_2"/>
    <property type="match status" value="1"/>
</dbReference>
<dbReference type="CDD" id="cd06170">
    <property type="entry name" value="LuxR_C_like"/>
    <property type="match status" value="1"/>
</dbReference>
<dbReference type="EMBL" id="JACEFT010000073">
    <property type="protein sequence ID" value="MBA2781275.1"/>
    <property type="molecule type" value="Genomic_DNA"/>
</dbReference>
<organism evidence="5 7">
    <name type="scientific">Billgrantia kenyensis</name>
    <dbReference type="NCBI Taxonomy" id="321266"/>
    <lineage>
        <taxon>Bacteria</taxon>
        <taxon>Pseudomonadati</taxon>
        <taxon>Pseudomonadota</taxon>
        <taxon>Gammaproteobacteria</taxon>
        <taxon>Oceanospirillales</taxon>
        <taxon>Halomonadaceae</taxon>
        <taxon>Billgrantia</taxon>
    </lineage>
</organism>
<dbReference type="InterPro" id="IPR000792">
    <property type="entry name" value="Tscrpt_reg_LuxR_C"/>
</dbReference>
<dbReference type="Proteomes" id="UP000814353">
    <property type="component" value="Unassembled WGS sequence"/>
</dbReference>
<accession>A0A7V9W5A0</accession>
<evidence type="ECO:0000259" key="4">
    <source>
        <dbReference type="PROSITE" id="PS50043"/>
    </source>
</evidence>
<dbReference type="SUPFAM" id="SSF75516">
    <property type="entry name" value="Pheromone-binding domain of LuxR-like quorum-sensing transcription factors"/>
    <property type="match status" value="1"/>
</dbReference>
<dbReference type="PANTHER" id="PTHR44688:SF16">
    <property type="entry name" value="DNA-BINDING TRANSCRIPTIONAL ACTIVATOR DEVR_DOSR"/>
    <property type="match status" value="1"/>
</dbReference>
<protein>
    <submittedName>
        <fullName evidence="5">LuxR family transcriptional regulator</fullName>
    </submittedName>
</protein>
<proteinExistence type="predicted"/>
<dbReference type="InterPro" id="IPR036693">
    <property type="entry name" value="TF_LuxR_autoind-bd_dom_sf"/>
</dbReference>
<dbReference type="EMBL" id="JABFUB010000053">
    <property type="protein sequence ID" value="MCG6663938.1"/>
    <property type="molecule type" value="Genomic_DNA"/>
</dbReference>
<sequence length="235" mass="27141">MFNDIENQLKEITNKAEFFSTFEKILQSCGVSKYAYVYTPLSLDQVSDIYIFGNYDHAWVGIYKGEKYYRIDPVMLLSSRTPFPFFWKDIPMNIKGKSDIFEMAQDYGIGKGYSIPMHDPGFSFGSLHLSVDRNDTNFEMRISQNCLLLRLLSIMVHSYFSQDVKQYNSICLSSREKECLFWVSQGKTYWETAIILGVTERTIKFHMSNMAKKLNVANAKQLIAKALAMNLLAEV</sequence>